<dbReference type="RefSeq" id="WP_182301213.1">
    <property type="nucleotide sequence ID" value="NZ_CP041969.1"/>
</dbReference>
<dbReference type="AlphaFoldDB" id="A0A7G5BSE8"/>
<dbReference type="PANTHER" id="PTHR34309">
    <property type="entry name" value="SLR1406 PROTEIN"/>
    <property type="match status" value="1"/>
</dbReference>
<dbReference type="InterPro" id="IPR005624">
    <property type="entry name" value="PduO/GlcC-like"/>
</dbReference>
<dbReference type="Gene3D" id="3.30.450.150">
    <property type="entry name" value="Haem-degrading domain"/>
    <property type="match status" value="1"/>
</dbReference>
<dbReference type="InterPro" id="IPR038084">
    <property type="entry name" value="PduO/GlcC-like_sf"/>
</dbReference>
<sequence length="154" mass="15910">MNKLTLETAKRLLAVAEQKARSMGLNCDIAIVDEGANLVAFYRMDNARIGGIDISQNKAWTSVAMQMPTANLAQSAQPGGATFGINTTNHGRLVILGGGIPLMREGKLVGGIGVSGGTSAQDIEVATAAVQAFENTRGNATIATGRIGSMHLNG</sequence>
<dbReference type="KEGG" id="cchl:FPL14_00670"/>
<dbReference type="PANTHER" id="PTHR34309:SF1">
    <property type="entry name" value="PROTEIN GLCG"/>
    <property type="match status" value="1"/>
</dbReference>
<protein>
    <submittedName>
        <fullName evidence="1">Heme-binding protein</fullName>
    </submittedName>
</protein>
<organism evidence="1 2">
    <name type="scientific">Cohnella cholangitidis</name>
    <dbReference type="NCBI Taxonomy" id="2598458"/>
    <lineage>
        <taxon>Bacteria</taxon>
        <taxon>Bacillati</taxon>
        <taxon>Bacillota</taxon>
        <taxon>Bacilli</taxon>
        <taxon>Bacillales</taxon>
        <taxon>Paenibacillaceae</taxon>
        <taxon>Cohnella</taxon>
    </lineage>
</organism>
<proteinExistence type="predicted"/>
<dbReference type="SUPFAM" id="SSF143744">
    <property type="entry name" value="GlcG-like"/>
    <property type="match status" value="1"/>
</dbReference>
<evidence type="ECO:0000313" key="1">
    <source>
        <dbReference type="EMBL" id="QMV39882.1"/>
    </source>
</evidence>
<name>A0A7G5BSE8_9BACL</name>
<accession>A0A7G5BSE8</accession>
<dbReference type="InterPro" id="IPR052517">
    <property type="entry name" value="GlcG_carb_metab_protein"/>
</dbReference>
<reference evidence="1 2" key="1">
    <citation type="submission" date="2019-07" db="EMBL/GenBank/DDBJ databases">
        <authorList>
            <person name="Kim J.K."/>
            <person name="Cheong H.-M."/>
            <person name="Choi Y."/>
            <person name="Hwang K.J."/>
            <person name="Lee S."/>
            <person name="Choi C."/>
        </authorList>
    </citation>
    <scope>NUCLEOTIDE SEQUENCE [LARGE SCALE GENOMIC DNA]</scope>
    <source>
        <strain evidence="1 2">KS 22</strain>
    </source>
</reference>
<evidence type="ECO:0000313" key="2">
    <source>
        <dbReference type="Proteomes" id="UP000515679"/>
    </source>
</evidence>
<dbReference type="Pfam" id="PF03928">
    <property type="entry name" value="HbpS-like"/>
    <property type="match status" value="1"/>
</dbReference>
<dbReference type="EMBL" id="CP041969">
    <property type="protein sequence ID" value="QMV39882.1"/>
    <property type="molecule type" value="Genomic_DNA"/>
</dbReference>
<keyword evidence="2" id="KW-1185">Reference proteome</keyword>
<gene>
    <name evidence="1" type="ORF">FPL14_00670</name>
</gene>
<dbReference type="Proteomes" id="UP000515679">
    <property type="component" value="Chromosome"/>
</dbReference>